<dbReference type="KEGG" id="bgp:BGL_2c23740"/>
<evidence type="ECO:0000256" key="2">
    <source>
        <dbReference type="ARBA" id="ARBA00022832"/>
    </source>
</evidence>
<sequence length="274" mass="28985">MAADLATDTTADTASAERLVLRRDADCVTTLRLNRPGRANLLSEAMLGALQAEFDALADDARLRCVVLAAEGRTFSGGHDLRELRADPDHARYLTLFSRCSRLMLSIRALPVPVIARVQGTASAAGCQLVAACDLAVAADTARFAVSGIDVGLFCATPAVALSRAVAPKRAFDMLVSGRFIDAATALDWGLINEMVPADALDAAVASRAATIVAKAPAAVRRGKAMFYRQREMLLDDAYLYAADVMAANLMEEETAGRIDAFLDRSGRGGEGGH</sequence>
<accession>A0A0B6SAY3</accession>
<gene>
    <name evidence="7" type="ORF">BGL_2c23740</name>
</gene>
<name>A0A0B6SAY3_BURPL</name>
<dbReference type="AlphaFoldDB" id="A0A0B6SAY3"/>
<keyword evidence="2" id="KW-0276">Fatty acid metabolism</keyword>
<reference evidence="8" key="1">
    <citation type="submission" date="2011-03" db="EMBL/GenBank/DDBJ databases">
        <authorList>
            <person name="Voget S."/>
            <person name="Streit W.R."/>
            <person name="Jaeger K.E."/>
            <person name="Daniel R."/>
        </authorList>
    </citation>
    <scope>NUCLEOTIDE SEQUENCE [LARGE SCALE GENOMIC DNA]</scope>
    <source>
        <strain evidence="8">PG1</strain>
    </source>
</reference>
<dbReference type="HOGENOM" id="CLU_009834_7_3_4"/>
<keyword evidence="4" id="KW-0443">Lipid metabolism</keyword>
<dbReference type="SUPFAM" id="SSF52096">
    <property type="entry name" value="ClpP/crotonase"/>
    <property type="match status" value="1"/>
</dbReference>
<dbReference type="InterPro" id="IPR014748">
    <property type="entry name" value="Enoyl-CoA_hydra_C"/>
</dbReference>
<evidence type="ECO:0000313" key="8">
    <source>
        <dbReference type="Proteomes" id="UP000031838"/>
    </source>
</evidence>
<dbReference type="GO" id="GO:0006631">
    <property type="term" value="P:fatty acid metabolic process"/>
    <property type="evidence" value="ECO:0007669"/>
    <property type="project" value="UniProtKB-KW"/>
</dbReference>
<dbReference type="Gene3D" id="3.90.226.10">
    <property type="entry name" value="2-enoyl-CoA Hydratase, Chain A, domain 1"/>
    <property type="match status" value="1"/>
</dbReference>
<keyword evidence="7" id="KW-0456">Lyase</keyword>
<comment type="similarity">
    <text evidence="1">Belongs to the enoyl-CoA hydratase/isomerase family.</text>
</comment>
<protein>
    <recommendedName>
        <fullName evidence="6">Enoyl-CoA hydratase domain-containing protein 3, mitochondrial</fullName>
    </recommendedName>
</protein>
<keyword evidence="3" id="KW-0809">Transit peptide</keyword>
<proteinExistence type="inferred from homology"/>
<dbReference type="EMBL" id="CP002581">
    <property type="protein sequence ID" value="AJK50430.1"/>
    <property type="molecule type" value="Genomic_DNA"/>
</dbReference>
<dbReference type="PANTHER" id="PTHR43602:SF1">
    <property type="entry name" value="ENOYL-COA HYDRATASE DOMAIN-CONTAINING PROTEIN 3, MITOCHONDRIAL"/>
    <property type="match status" value="1"/>
</dbReference>
<dbReference type="PANTHER" id="PTHR43602">
    <property type="match status" value="1"/>
</dbReference>
<organism evidence="7 8">
    <name type="scientific">Burkholderia plantarii</name>
    <dbReference type="NCBI Taxonomy" id="41899"/>
    <lineage>
        <taxon>Bacteria</taxon>
        <taxon>Pseudomonadati</taxon>
        <taxon>Pseudomonadota</taxon>
        <taxon>Betaproteobacteria</taxon>
        <taxon>Burkholderiales</taxon>
        <taxon>Burkholderiaceae</taxon>
        <taxon>Burkholderia</taxon>
    </lineage>
</organism>
<dbReference type="CDD" id="cd06558">
    <property type="entry name" value="crotonase-like"/>
    <property type="match status" value="1"/>
</dbReference>
<evidence type="ECO:0000256" key="1">
    <source>
        <dbReference type="ARBA" id="ARBA00005254"/>
    </source>
</evidence>
<keyword evidence="8" id="KW-1185">Reference proteome</keyword>
<evidence type="ECO:0000256" key="4">
    <source>
        <dbReference type="ARBA" id="ARBA00023098"/>
    </source>
</evidence>
<evidence type="ECO:0000256" key="6">
    <source>
        <dbReference type="ARBA" id="ARBA00040545"/>
    </source>
</evidence>
<dbReference type="Pfam" id="PF00378">
    <property type="entry name" value="ECH_1"/>
    <property type="match status" value="1"/>
</dbReference>
<evidence type="ECO:0000256" key="3">
    <source>
        <dbReference type="ARBA" id="ARBA00022946"/>
    </source>
</evidence>
<dbReference type="Gene3D" id="1.10.12.10">
    <property type="entry name" value="Lyase 2-enoyl-coa Hydratase, Chain A, domain 2"/>
    <property type="match status" value="1"/>
</dbReference>
<comment type="function">
    <text evidence="5">May play a role in fatty acid biosynthesis and insulin sensitivity.</text>
</comment>
<dbReference type="InterPro" id="IPR001753">
    <property type="entry name" value="Enoyl-CoA_hydra/iso"/>
</dbReference>
<dbReference type="InterPro" id="IPR052377">
    <property type="entry name" value="Mitochondrial_ECH-domain"/>
</dbReference>
<dbReference type="InterPro" id="IPR029045">
    <property type="entry name" value="ClpP/crotonase-like_dom_sf"/>
</dbReference>
<reference evidence="7 8" key="2">
    <citation type="journal article" date="2016" name="Appl. Microbiol. Biotechnol.">
        <title>Mutations improving production and secretion of extracellular lipase by Burkholderia glumae PG1.</title>
        <authorList>
            <person name="Knapp A."/>
            <person name="Voget S."/>
            <person name="Gao R."/>
            <person name="Zaburannyi N."/>
            <person name="Krysciak D."/>
            <person name="Breuer M."/>
            <person name="Hauer B."/>
            <person name="Streit W.R."/>
            <person name="Muller R."/>
            <person name="Daniel R."/>
            <person name="Jaeger K.E."/>
        </authorList>
    </citation>
    <scope>NUCLEOTIDE SEQUENCE [LARGE SCALE GENOMIC DNA]</scope>
    <source>
        <strain evidence="7 8">PG1</strain>
    </source>
</reference>
<dbReference type="GO" id="GO:0016836">
    <property type="term" value="F:hydro-lyase activity"/>
    <property type="evidence" value="ECO:0007669"/>
    <property type="project" value="TreeGrafter"/>
</dbReference>
<evidence type="ECO:0000313" key="7">
    <source>
        <dbReference type="EMBL" id="AJK50430.1"/>
    </source>
</evidence>
<dbReference type="NCBIfam" id="NF006008">
    <property type="entry name" value="PRK08139.1"/>
    <property type="match status" value="1"/>
</dbReference>
<evidence type="ECO:0000256" key="5">
    <source>
        <dbReference type="ARBA" id="ARBA00037410"/>
    </source>
</evidence>
<dbReference type="RefSeq" id="WP_042628717.1">
    <property type="nucleotide sequence ID" value="NZ_CP002581.1"/>
</dbReference>
<dbReference type="Proteomes" id="UP000031838">
    <property type="component" value="Chromosome 2"/>
</dbReference>